<dbReference type="PROSITE" id="PS51352">
    <property type="entry name" value="THIOREDOXIN_2"/>
    <property type="match status" value="1"/>
</dbReference>
<dbReference type="EMBL" id="JACWMY010000002">
    <property type="protein sequence ID" value="MBD1362926.1"/>
    <property type="molecule type" value="Genomic_DNA"/>
</dbReference>
<dbReference type="Proteomes" id="UP000606600">
    <property type="component" value="Unassembled WGS sequence"/>
</dbReference>
<evidence type="ECO:0000313" key="3">
    <source>
        <dbReference type="Proteomes" id="UP000606600"/>
    </source>
</evidence>
<dbReference type="Gene3D" id="3.40.30.10">
    <property type="entry name" value="Glutaredoxin"/>
    <property type="match status" value="1"/>
</dbReference>
<accession>A0ABR7WKS8</accession>
<evidence type="ECO:0000313" key="2">
    <source>
        <dbReference type="EMBL" id="MBD1362926.1"/>
    </source>
</evidence>
<dbReference type="SUPFAM" id="SSF52833">
    <property type="entry name" value="Thioredoxin-like"/>
    <property type="match status" value="1"/>
</dbReference>
<sequence>MKLLILFFVFQLSAVEWLGNIDLAKAEAQKSHKLILVNFAGSDWCIPCIRLRKEILESEKFTSYAQDHLILLRADFPRQKKNQLKKEQAALNEALADKYNTAGTFPLTLLIDADGKILKRWEGFPDITPEQFVAQIVAVSEAQNK</sequence>
<proteinExistence type="predicted"/>
<organism evidence="2 3">
    <name type="scientific">Mucilaginibacter pankratovii</name>
    <dbReference type="NCBI Taxonomy" id="2772110"/>
    <lineage>
        <taxon>Bacteria</taxon>
        <taxon>Pseudomonadati</taxon>
        <taxon>Bacteroidota</taxon>
        <taxon>Sphingobacteriia</taxon>
        <taxon>Sphingobacteriales</taxon>
        <taxon>Sphingobacteriaceae</taxon>
        <taxon>Mucilaginibacter</taxon>
    </lineage>
</organism>
<dbReference type="InterPro" id="IPR036249">
    <property type="entry name" value="Thioredoxin-like_sf"/>
</dbReference>
<reference evidence="2 3" key="1">
    <citation type="submission" date="2020-09" db="EMBL/GenBank/DDBJ databases">
        <title>Novel species of Mucilaginibacter isolated from a glacier on the Tibetan Plateau.</title>
        <authorList>
            <person name="Liu Q."/>
            <person name="Xin Y.-H."/>
        </authorList>
    </citation>
    <scope>NUCLEOTIDE SEQUENCE [LARGE SCALE GENOMIC DNA]</scope>
    <source>
        <strain evidence="2 3">ZT4R22</strain>
    </source>
</reference>
<dbReference type="InterPro" id="IPR013766">
    <property type="entry name" value="Thioredoxin_domain"/>
</dbReference>
<evidence type="ECO:0000259" key="1">
    <source>
        <dbReference type="PROSITE" id="PS51352"/>
    </source>
</evidence>
<name>A0ABR7WKS8_9SPHI</name>
<dbReference type="Pfam" id="PF13899">
    <property type="entry name" value="Thioredoxin_7"/>
    <property type="match status" value="1"/>
</dbReference>
<protein>
    <submittedName>
        <fullName evidence="2">Thioredoxin family protein</fullName>
    </submittedName>
</protein>
<gene>
    <name evidence="2" type="ORF">IDJ77_03810</name>
</gene>
<keyword evidence="3" id="KW-1185">Reference proteome</keyword>
<feature type="domain" description="Thioredoxin" evidence="1">
    <location>
        <begin position="1"/>
        <end position="141"/>
    </location>
</feature>
<comment type="caution">
    <text evidence="2">The sequence shown here is derived from an EMBL/GenBank/DDBJ whole genome shotgun (WGS) entry which is preliminary data.</text>
</comment>
<dbReference type="RefSeq" id="WP_191187602.1">
    <property type="nucleotide sequence ID" value="NZ_JACWMY010000002.1"/>
</dbReference>